<dbReference type="Proteomes" id="UP001564408">
    <property type="component" value="Unassembled WGS sequence"/>
</dbReference>
<keyword evidence="9" id="KW-0969">Cilium</keyword>
<sequence length="224" mass="23676">MSIAVNPTMTADDPGQIEPRPPPSSQSLGQDDFMTLMMAQLKAQDPMNPMDSHNFLSQLAQFSTVSGIEKLNQSFVGLAESLTSSQTLQASQLVGRSVLVQGEGLVFDGTSGAVGAIDLPVMVPDLTINLYDATGQLVRTMSMAGQGPGLVNINWDGLDDSGEPLPAGRYRQEATGSINGEQVVFESMVRQQVDGVSVDAQGGPVLLSLAGGQQITLDQVREIR</sequence>
<feature type="domain" description="FlgD/Vpr Ig-like" evidence="7">
    <location>
        <begin position="107"/>
        <end position="177"/>
    </location>
</feature>
<keyword evidence="9" id="KW-0966">Cell projection</keyword>
<dbReference type="RefSeq" id="WP_369666275.1">
    <property type="nucleotide sequence ID" value="NZ_JBDKXB010000005.1"/>
</dbReference>
<dbReference type="EMBL" id="JBDKXB010000005">
    <property type="protein sequence ID" value="MEY6431889.1"/>
    <property type="molecule type" value="Genomic_DNA"/>
</dbReference>
<evidence type="ECO:0000256" key="6">
    <source>
        <dbReference type="SAM" id="MobiDB-lite"/>
    </source>
</evidence>
<protein>
    <recommendedName>
        <fullName evidence="2 5">Basal-body rod modification protein FlgD</fullName>
    </recommendedName>
</protein>
<dbReference type="InterPro" id="IPR025965">
    <property type="entry name" value="FlgD/Vpr_Ig-like"/>
</dbReference>
<evidence type="ECO:0000256" key="4">
    <source>
        <dbReference type="ARBA" id="ARBA00024746"/>
    </source>
</evidence>
<name>A0ABV4BDI9_9GAMM</name>
<evidence type="ECO:0000259" key="8">
    <source>
        <dbReference type="Pfam" id="PF13861"/>
    </source>
</evidence>
<feature type="region of interest" description="Disordered" evidence="6">
    <location>
        <begin position="1"/>
        <end position="30"/>
    </location>
</feature>
<evidence type="ECO:0000313" key="9">
    <source>
        <dbReference type="EMBL" id="MEY6431889.1"/>
    </source>
</evidence>
<dbReference type="Pfam" id="PF03963">
    <property type="entry name" value="FlgD"/>
    <property type="match status" value="1"/>
</dbReference>
<dbReference type="InterPro" id="IPR005648">
    <property type="entry name" value="FlgD"/>
</dbReference>
<comment type="similarity">
    <text evidence="1 5">Belongs to the FlgD family.</text>
</comment>
<feature type="domain" description="FlgD Tudor-like" evidence="8">
    <location>
        <begin position="85"/>
        <end position="221"/>
    </location>
</feature>
<evidence type="ECO:0000256" key="5">
    <source>
        <dbReference type="RuleBase" id="RU362076"/>
    </source>
</evidence>
<accession>A0ABV4BDI9</accession>
<keyword evidence="10" id="KW-1185">Reference proteome</keyword>
<proteinExistence type="inferred from homology"/>
<evidence type="ECO:0000259" key="7">
    <source>
        <dbReference type="Pfam" id="PF13860"/>
    </source>
</evidence>
<evidence type="ECO:0000313" key="10">
    <source>
        <dbReference type="Proteomes" id="UP001564408"/>
    </source>
</evidence>
<evidence type="ECO:0000256" key="3">
    <source>
        <dbReference type="ARBA" id="ARBA00022795"/>
    </source>
</evidence>
<organism evidence="9 10">
    <name type="scientific">Thioalkalicoccus limnaeus</name>
    <dbReference type="NCBI Taxonomy" id="120681"/>
    <lineage>
        <taxon>Bacteria</taxon>
        <taxon>Pseudomonadati</taxon>
        <taxon>Pseudomonadota</taxon>
        <taxon>Gammaproteobacteria</taxon>
        <taxon>Chromatiales</taxon>
        <taxon>Chromatiaceae</taxon>
        <taxon>Thioalkalicoccus</taxon>
    </lineage>
</organism>
<dbReference type="Gene3D" id="2.30.30.910">
    <property type="match status" value="1"/>
</dbReference>
<keyword evidence="3 5" id="KW-1005">Bacterial flagellum biogenesis</keyword>
<comment type="caution">
    <text evidence="9">The sequence shown here is derived from an EMBL/GenBank/DDBJ whole genome shotgun (WGS) entry which is preliminary data.</text>
</comment>
<keyword evidence="9" id="KW-0282">Flagellum</keyword>
<reference evidence="9 10" key="1">
    <citation type="submission" date="2024-05" db="EMBL/GenBank/DDBJ databases">
        <title>Genome Sequence and Characterization of the New Strain Purple Sulfur Bacterium of Genus Thioalkalicoccus.</title>
        <authorList>
            <person name="Bryantseva I.A."/>
            <person name="Kyndt J.A."/>
            <person name="Imhoff J.F."/>
        </authorList>
    </citation>
    <scope>NUCLEOTIDE SEQUENCE [LARGE SCALE GENOMIC DNA]</scope>
    <source>
        <strain evidence="9 10">Um2</strain>
    </source>
</reference>
<evidence type="ECO:0000256" key="2">
    <source>
        <dbReference type="ARBA" id="ARBA00016013"/>
    </source>
</evidence>
<comment type="function">
    <text evidence="4 5">Required for flagellar hook formation. May act as a scaffolding protein.</text>
</comment>
<dbReference type="Gene3D" id="2.60.40.4070">
    <property type="match status" value="1"/>
</dbReference>
<evidence type="ECO:0000256" key="1">
    <source>
        <dbReference type="ARBA" id="ARBA00010577"/>
    </source>
</evidence>
<dbReference type="Pfam" id="PF13861">
    <property type="entry name" value="FLgD_tudor"/>
    <property type="match status" value="1"/>
</dbReference>
<dbReference type="InterPro" id="IPR025963">
    <property type="entry name" value="FLgD_Tudor"/>
</dbReference>
<dbReference type="Pfam" id="PF13860">
    <property type="entry name" value="FlgD_ig"/>
    <property type="match status" value="1"/>
</dbReference>
<gene>
    <name evidence="9" type="ORF">ABC977_05640</name>
</gene>